<evidence type="ECO:0000259" key="12">
    <source>
        <dbReference type="PROSITE" id="PS51709"/>
    </source>
</evidence>
<keyword evidence="3 10" id="KW-0819">tRNA processing</keyword>
<keyword evidence="2 10" id="KW-0963">Cytoplasm</keyword>
<evidence type="ECO:0000256" key="4">
    <source>
        <dbReference type="ARBA" id="ARBA00022723"/>
    </source>
</evidence>
<sequence>MATYLRRVDDTIVALATPQGVGAIAVIRLSGKEAIQMANRVFFGKNLEVQASHTIHFGTIRDGDRIIDEVLVSLFVAPHSFTKENVVEISTHGSSYIVNQVLRLLVRQGARPAEPGEFTQRAFLNGQFDLAQAEAVADLIHSDSETSHQAALHQMRGGFSSDIRELREKLIHFASMIELELDFTEEDVEFASRDDLRLLVEKLLRVVEQLISSFDLGNVIKNGVPTVIAGKPNAGKSTLLNALLNEEKALVSDIAGTTRDSIEDEITLGGVVFRFIDTAGLRETTDTIEAMGVSRTREKMKSASLILYLFDLGDTDLVEINRDLNKLENIGVPFIKVANKLDKGNPQFITILKEAHPDTLFISAGKKENLEELKEKILEQVNLDKFRTGNTVVTNIRHFDSLTRTRESLLDVLGGLDQEVSNDFLAMDIRRSLHYLGEITGEITTDDLLANIFSKFCIGK</sequence>
<comment type="similarity">
    <text evidence="1 10 11">Belongs to the TRAFAC class TrmE-Era-EngA-EngB-Septin-like GTPase superfamily. TrmE GTPase family.</text>
</comment>
<dbReference type="HAMAP" id="MF_00379">
    <property type="entry name" value="GTPase_MnmE"/>
    <property type="match status" value="1"/>
</dbReference>
<comment type="function">
    <text evidence="10">Exhibits a very high intrinsic GTPase hydrolysis rate. Involved in the addition of a carboxymethylaminomethyl (cmnm) group at the wobble position (U34) of certain tRNAs, forming tRNA-cmnm(5)s(2)U34.</text>
</comment>
<feature type="domain" description="TrmE-type G" evidence="12">
    <location>
        <begin position="223"/>
        <end position="382"/>
    </location>
</feature>
<dbReference type="SUPFAM" id="SSF116878">
    <property type="entry name" value="TrmE connector domain"/>
    <property type="match status" value="1"/>
</dbReference>
<gene>
    <name evidence="10" type="primary">mnmE</name>
    <name evidence="10" type="synonym">trmE</name>
    <name evidence="13" type="ORF">SAMN05192553_101793</name>
</gene>
<keyword evidence="8 10" id="KW-0630">Potassium</keyword>
<evidence type="ECO:0000256" key="2">
    <source>
        <dbReference type="ARBA" id="ARBA00022490"/>
    </source>
</evidence>
<evidence type="ECO:0000313" key="13">
    <source>
        <dbReference type="EMBL" id="SEI90734.1"/>
    </source>
</evidence>
<comment type="caution">
    <text evidence="10">Lacks conserved residue(s) required for the propagation of feature annotation.</text>
</comment>
<evidence type="ECO:0000313" key="14">
    <source>
        <dbReference type="Proteomes" id="UP000199403"/>
    </source>
</evidence>
<keyword evidence="4 10" id="KW-0479">Metal-binding</keyword>
<evidence type="ECO:0000256" key="6">
    <source>
        <dbReference type="ARBA" id="ARBA00022801"/>
    </source>
</evidence>
<dbReference type="STRING" id="1416801.SAMN05192553_101793"/>
<comment type="cofactor">
    <cofactor evidence="10">
        <name>K(+)</name>
        <dbReference type="ChEBI" id="CHEBI:29103"/>
    </cofactor>
    <text evidence="10">Binds 1 potassium ion per subunit.</text>
</comment>
<keyword evidence="5 10" id="KW-0547">Nucleotide-binding</keyword>
<dbReference type="GO" id="GO:0030488">
    <property type="term" value="P:tRNA methylation"/>
    <property type="evidence" value="ECO:0007669"/>
    <property type="project" value="TreeGrafter"/>
</dbReference>
<dbReference type="InterPro" id="IPR004520">
    <property type="entry name" value="GTPase_MnmE"/>
</dbReference>
<dbReference type="Proteomes" id="UP000199403">
    <property type="component" value="Unassembled WGS sequence"/>
</dbReference>
<feature type="binding site" evidence="10">
    <location>
        <position position="233"/>
    </location>
    <ligand>
        <name>K(+)</name>
        <dbReference type="ChEBI" id="CHEBI:29103"/>
    </ligand>
</feature>
<evidence type="ECO:0000256" key="8">
    <source>
        <dbReference type="ARBA" id="ARBA00022958"/>
    </source>
</evidence>
<dbReference type="EMBL" id="FNZH01000001">
    <property type="protein sequence ID" value="SEI90734.1"/>
    <property type="molecule type" value="Genomic_DNA"/>
</dbReference>
<dbReference type="SUPFAM" id="SSF52540">
    <property type="entry name" value="P-loop containing nucleoside triphosphate hydrolases"/>
    <property type="match status" value="1"/>
</dbReference>
<organism evidence="13 14">
    <name type="scientific">Cyclobacterium xiamenense</name>
    <dbReference type="NCBI Taxonomy" id="1297121"/>
    <lineage>
        <taxon>Bacteria</taxon>
        <taxon>Pseudomonadati</taxon>
        <taxon>Bacteroidota</taxon>
        <taxon>Cytophagia</taxon>
        <taxon>Cytophagales</taxon>
        <taxon>Cyclobacteriaceae</taxon>
        <taxon>Cyclobacterium</taxon>
    </lineage>
</organism>
<dbReference type="OrthoDB" id="9805918at2"/>
<evidence type="ECO:0000256" key="10">
    <source>
        <dbReference type="HAMAP-Rule" id="MF_00379"/>
    </source>
</evidence>
<feature type="binding site" evidence="10">
    <location>
        <begin position="252"/>
        <end position="258"/>
    </location>
    <ligand>
        <name>GTP</name>
        <dbReference type="ChEBI" id="CHEBI:37565"/>
    </ligand>
</feature>
<dbReference type="PROSITE" id="PS51709">
    <property type="entry name" value="G_TRME"/>
    <property type="match status" value="1"/>
</dbReference>
<dbReference type="GO" id="GO:0042802">
    <property type="term" value="F:identical protein binding"/>
    <property type="evidence" value="ECO:0007669"/>
    <property type="project" value="UniProtKB-ARBA"/>
</dbReference>
<feature type="binding site" evidence="10">
    <location>
        <position position="237"/>
    </location>
    <ligand>
        <name>Mg(2+)</name>
        <dbReference type="ChEBI" id="CHEBI:18420"/>
    </ligand>
</feature>
<dbReference type="NCBIfam" id="NF003661">
    <property type="entry name" value="PRK05291.1-3"/>
    <property type="match status" value="1"/>
</dbReference>
<evidence type="ECO:0000256" key="1">
    <source>
        <dbReference type="ARBA" id="ARBA00011043"/>
    </source>
</evidence>
<dbReference type="InterPro" id="IPR027417">
    <property type="entry name" value="P-loop_NTPase"/>
</dbReference>
<keyword evidence="7 10" id="KW-0460">Magnesium</keyword>
<dbReference type="InterPro" id="IPR006073">
    <property type="entry name" value="GTP-bd"/>
</dbReference>
<evidence type="ECO:0000256" key="11">
    <source>
        <dbReference type="RuleBase" id="RU003313"/>
    </source>
</evidence>
<feature type="binding site" evidence="10">
    <location>
        <position position="254"/>
    </location>
    <ligand>
        <name>K(+)</name>
        <dbReference type="ChEBI" id="CHEBI:29103"/>
    </ligand>
</feature>
<dbReference type="Pfam" id="PF01926">
    <property type="entry name" value="MMR_HSR1"/>
    <property type="match status" value="1"/>
</dbReference>
<evidence type="ECO:0000256" key="3">
    <source>
        <dbReference type="ARBA" id="ARBA00022694"/>
    </source>
</evidence>
<reference evidence="14" key="1">
    <citation type="submission" date="2016-10" db="EMBL/GenBank/DDBJ databases">
        <authorList>
            <person name="Varghese N."/>
            <person name="Submissions S."/>
        </authorList>
    </citation>
    <scope>NUCLEOTIDE SEQUENCE [LARGE SCALE GENOMIC DNA]</scope>
    <source>
        <strain evidence="14">IBRC-M 10761</strain>
    </source>
</reference>
<dbReference type="InterPro" id="IPR027368">
    <property type="entry name" value="MnmE_dom2"/>
</dbReference>
<dbReference type="RefSeq" id="WP_092169672.1">
    <property type="nucleotide sequence ID" value="NZ_FNZH01000001.1"/>
</dbReference>
<dbReference type="GO" id="GO:0002098">
    <property type="term" value="P:tRNA wobble uridine modification"/>
    <property type="evidence" value="ECO:0007669"/>
    <property type="project" value="TreeGrafter"/>
</dbReference>
<dbReference type="EC" id="3.6.-.-" evidence="10"/>
<dbReference type="Gene3D" id="3.30.1360.120">
    <property type="entry name" value="Probable tRNA modification gtpase trme, domain 1"/>
    <property type="match status" value="1"/>
</dbReference>
<feature type="binding site" evidence="10">
    <location>
        <begin position="277"/>
        <end position="280"/>
    </location>
    <ligand>
        <name>GTP</name>
        <dbReference type="ChEBI" id="CHEBI:37565"/>
    </ligand>
</feature>
<dbReference type="NCBIfam" id="TIGR00231">
    <property type="entry name" value="small_GTP"/>
    <property type="match status" value="1"/>
</dbReference>
<keyword evidence="14" id="KW-1185">Reference proteome</keyword>
<dbReference type="AlphaFoldDB" id="A0A1H6UJ68"/>
<dbReference type="Gene3D" id="3.40.50.300">
    <property type="entry name" value="P-loop containing nucleotide triphosphate hydrolases"/>
    <property type="match status" value="1"/>
</dbReference>
<dbReference type="InterPro" id="IPR031168">
    <property type="entry name" value="G_TrmE"/>
</dbReference>
<feature type="binding site" evidence="10">
    <location>
        <position position="252"/>
    </location>
    <ligand>
        <name>K(+)</name>
        <dbReference type="ChEBI" id="CHEBI:29103"/>
    </ligand>
</feature>
<protein>
    <recommendedName>
        <fullName evidence="10">tRNA modification GTPase MnmE</fullName>
        <ecNumber evidence="10">3.6.-.-</ecNumber>
    </recommendedName>
</protein>
<name>A0A1H6UJ68_9BACT</name>
<dbReference type="GO" id="GO:0046872">
    <property type="term" value="F:metal ion binding"/>
    <property type="evidence" value="ECO:0007669"/>
    <property type="project" value="UniProtKB-KW"/>
</dbReference>
<dbReference type="InterPro" id="IPR005225">
    <property type="entry name" value="Small_GTP-bd"/>
</dbReference>
<keyword evidence="9 10" id="KW-0342">GTP-binding</keyword>
<evidence type="ECO:0000256" key="9">
    <source>
        <dbReference type="ARBA" id="ARBA00023134"/>
    </source>
</evidence>
<comment type="subcellular location">
    <subcellularLocation>
        <location evidence="10">Cytoplasm</location>
    </subcellularLocation>
</comment>
<evidence type="ECO:0000256" key="7">
    <source>
        <dbReference type="ARBA" id="ARBA00022842"/>
    </source>
</evidence>
<dbReference type="GO" id="GO:0005525">
    <property type="term" value="F:GTP binding"/>
    <property type="evidence" value="ECO:0007669"/>
    <property type="project" value="UniProtKB-UniRule"/>
</dbReference>
<keyword evidence="6 10" id="KW-0378">Hydrolase</keyword>
<accession>A0A1H6UJ68</accession>
<evidence type="ECO:0000256" key="5">
    <source>
        <dbReference type="ARBA" id="ARBA00022741"/>
    </source>
</evidence>
<dbReference type="PANTHER" id="PTHR42714:SF2">
    <property type="entry name" value="TRNA MODIFICATION GTPASE GTPBP3, MITOCHONDRIAL"/>
    <property type="match status" value="1"/>
</dbReference>
<dbReference type="GO" id="GO:0005829">
    <property type="term" value="C:cytosol"/>
    <property type="evidence" value="ECO:0007669"/>
    <property type="project" value="TreeGrafter"/>
</dbReference>
<dbReference type="NCBIfam" id="TIGR00450">
    <property type="entry name" value="mnmE_trmE_thdF"/>
    <property type="match status" value="1"/>
</dbReference>
<dbReference type="InterPro" id="IPR027266">
    <property type="entry name" value="TrmE/GcvT-like"/>
</dbReference>
<dbReference type="CDD" id="cd04164">
    <property type="entry name" value="trmE"/>
    <property type="match status" value="1"/>
</dbReference>
<proteinExistence type="inferred from homology"/>
<comment type="subunit">
    <text evidence="10">Homodimer. Heterotetramer of two MnmE and two MnmG subunits.</text>
</comment>
<dbReference type="Pfam" id="PF12631">
    <property type="entry name" value="MnmE_helical"/>
    <property type="match status" value="1"/>
</dbReference>
<feature type="binding site" evidence="10">
    <location>
        <position position="258"/>
    </location>
    <ligand>
        <name>Mg(2+)</name>
        <dbReference type="ChEBI" id="CHEBI:18420"/>
    </ligand>
</feature>
<dbReference type="CDD" id="cd14858">
    <property type="entry name" value="TrmE_N"/>
    <property type="match status" value="1"/>
</dbReference>
<dbReference type="FunFam" id="3.40.50.300:FF:001376">
    <property type="entry name" value="tRNA modification GTPase MnmE"/>
    <property type="match status" value="1"/>
</dbReference>
<dbReference type="Gene3D" id="1.20.120.430">
    <property type="entry name" value="tRNA modification GTPase MnmE domain 2"/>
    <property type="match status" value="1"/>
</dbReference>
<dbReference type="PANTHER" id="PTHR42714">
    <property type="entry name" value="TRNA MODIFICATION GTPASE GTPBP3"/>
    <property type="match status" value="1"/>
</dbReference>
<dbReference type="InterPro" id="IPR025867">
    <property type="entry name" value="MnmE_helical"/>
</dbReference>
<feature type="binding site" evidence="10">
    <location>
        <begin position="233"/>
        <end position="238"/>
    </location>
    <ligand>
        <name>GTP</name>
        <dbReference type="ChEBI" id="CHEBI:37565"/>
    </ligand>
</feature>
<dbReference type="FunFam" id="3.30.1360.120:FF:000003">
    <property type="entry name" value="tRNA modification GTPase MnmE"/>
    <property type="match status" value="1"/>
</dbReference>
<dbReference type="Pfam" id="PF10396">
    <property type="entry name" value="TrmE_N"/>
    <property type="match status" value="1"/>
</dbReference>
<dbReference type="InterPro" id="IPR018948">
    <property type="entry name" value="GTP-bd_TrmE_N"/>
</dbReference>
<feature type="binding site" evidence="10">
    <location>
        <position position="257"/>
    </location>
    <ligand>
        <name>K(+)</name>
        <dbReference type="ChEBI" id="CHEBI:29103"/>
    </ligand>
</feature>
<dbReference type="GO" id="GO:0003924">
    <property type="term" value="F:GTPase activity"/>
    <property type="evidence" value="ECO:0007669"/>
    <property type="project" value="UniProtKB-UniRule"/>
</dbReference>